<dbReference type="EMBL" id="OX451739">
    <property type="protein sequence ID" value="CAI8606749.1"/>
    <property type="molecule type" value="Genomic_DNA"/>
</dbReference>
<feature type="region of interest" description="Disordered" evidence="1">
    <location>
        <begin position="113"/>
        <end position="136"/>
    </location>
</feature>
<keyword evidence="3" id="KW-1185">Reference proteome</keyword>
<organism evidence="2 3">
    <name type="scientific">Vicia faba</name>
    <name type="common">Broad bean</name>
    <name type="synonym">Faba vulgaris</name>
    <dbReference type="NCBI Taxonomy" id="3906"/>
    <lineage>
        <taxon>Eukaryota</taxon>
        <taxon>Viridiplantae</taxon>
        <taxon>Streptophyta</taxon>
        <taxon>Embryophyta</taxon>
        <taxon>Tracheophyta</taxon>
        <taxon>Spermatophyta</taxon>
        <taxon>Magnoliopsida</taxon>
        <taxon>eudicotyledons</taxon>
        <taxon>Gunneridae</taxon>
        <taxon>Pentapetalae</taxon>
        <taxon>rosids</taxon>
        <taxon>fabids</taxon>
        <taxon>Fabales</taxon>
        <taxon>Fabaceae</taxon>
        <taxon>Papilionoideae</taxon>
        <taxon>50 kb inversion clade</taxon>
        <taxon>NPAAA clade</taxon>
        <taxon>Hologalegina</taxon>
        <taxon>IRL clade</taxon>
        <taxon>Fabeae</taxon>
        <taxon>Vicia</taxon>
    </lineage>
</organism>
<accession>A0AAV1A868</accession>
<dbReference type="AlphaFoldDB" id="A0AAV1A868"/>
<feature type="compositionally biased region" description="Polar residues" evidence="1">
    <location>
        <begin position="126"/>
        <end position="136"/>
    </location>
</feature>
<reference evidence="2 3" key="1">
    <citation type="submission" date="2023-01" db="EMBL/GenBank/DDBJ databases">
        <authorList>
            <person name="Kreplak J."/>
        </authorList>
    </citation>
    <scope>NUCLEOTIDE SEQUENCE [LARGE SCALE GENOMIC DNA]</scope>
</reference>
<sequence length="136" mass="15422">MNKKFKIPFKNFVAPKKKTESLMKDHMSQGPAQHAAVTDSYGVKMLGVDIRKKETSNKIWVYDFNDNDDEPIMFLNPKPLLMVFPVDISTKRTKSIATKKKLLSVKEPFEEPYVESHANSHVEPNVESSVPTSGEP</sequence>
<name>A0AAV1A868_VICFA</name>
<proteinExistence type="predicted"/>
<evidence type="ECO:0000256" key="1">
    <source>
        <dbReference type="SAM" id="MobiDB-lite"/>
    </source>
</evidence>
<protein>
    <submittedName>
        <fullName evidence="2">Uncharacterized protein</fullName>
    </submittedName>
</protein>
<evidence type="ECO:0000313" key="2">
    <source>
        <dbReference type="EMBL" id="CAI8606749.1"/>
    </source>
</evidence>
<gene>
    <name evidence="2" type="ORF">VFH_IV005440</name>
</gene>
<dbReference type="Proteomes" id="UP001157006">
    <property type="component" value="Chromosome 4"/>
</dbReference>
<evidence type="ECO:0000313" key="3">
    <source>
        <dbReference type="Proteomes" id="UP001157006"/>
    </source>
</evidence>